<dbReference type="AlphaFoldDB" id="A0AAN0RR09"/>
<sequence>MARHIPGPLYFDQHGPSGLPMLFLHSTPDDHRLWMYQTARFSTWFRTLAVDFAGYGRSGAAQQGVSIADQAEAAWEVVDQITSGPVIIHGNSMGSYVAMHMASQQASRVPCLILSGTGYLPNREPMRSWAQRYTEQGIGLRHRQLLDHFSPTAKTSPFVEYYARMVCELNNPSTLASIVAMNQALASAPEPDSFYEKIAVPTLIISGDANPDHHACAEALRQRIRDSELRTIEGGGHSVMQEAPWLYDQFTIEFLAKHGQWPGELPQ</sequence>
<dbReference type="Gene3D" id="3.40.50.1820">
    <property type="entry name" value="alpha/beta hydrolase"/>
    <property type="match status" value="1"/>
</dbReference>
<organism evidence="3 4">
    <name type="scientific">Burkholderia cenocepacia</name>
    <dbReference type="NCBI Taxonomy" id="95486"/>
    <lineage>
        <taxon>Bacteria</taxon>
        <taxon>Pseudomonadati</taxon>
        <taxon>Pseudomonadota</taxon>
        <taxon>Betaproteobacteria</taxon>
        <taxon>Burkholderiales</taxon>
        <taxon>Burkholderiaceae</taxon>
        <taxon>Burkholderia</taxon>
        <taxon>Burkholderia cepacia complex</taxon>
    </lineage>
</organism>
<protein>
    <submittedName>
        <fullName evidence="3">Alpha/beta hydrolase fold family protein</fullName>
    </submittedName>
</protein>
<dbReference type="InterPro" id="IPR050266">
    <property type="entry name" value="AB_hydrolase_sf"/>
</dbReference>
<evidence type="ECO:0000256" key="1">
    <source>
        <dbReference type="ARBA" id="ARBA00022801"/>
    </source>
</evidence>
<dbReference type="KEGG" id="bcen:DM39_1998"/>
<dbReference type="GO" id="GO:0016787">
    <property type="term" value="F:hydrolase activity"/>
    <property type="evidence" value="ECO:0007669"/>
    <property type="project" value="UniProtKB-KW"/>
</dbReference>
<dbReference type="SUPFAM" id="SSF53474">
    <property type="entry name" value="alpha/beta-Hydrolases"/>
    <property type="match status" value="1"/>
</dbReference>
<keyword evidence="4" id="KW-1185">Reference proteome</keyword>
<dbReference type="EMBL" id="CP007783">
    <property type="protein sequence ID" value="AIO32322.1"/>
    <property type="molecule type" value="Genomic_DNA"/>
</dbReference>
<dbReference type="PANTHER" id="PTHR43798:SF31">
    <property type="entry name" value="AB HYDROLASE SUPERFAMILY PROTEIN YCLE"/>
    <property type="match status" value="1"/>
</dbReference>
<dbReference type="PANTHER" id="PTHR43798">
    <property type="entry name" value="MONOACYLGLYCEROL LIPASE"/>
    <property type="match status" value="1"/>
</dbReference>
<evidence type="ECO:0000313" key="3">
    <source>
        <dbReference type="EMBL" id="AIO32322.1"/>
    </source>
</evidence>
<accession>A0AAN0RR09</accession>
<dbReference type="Proteomes" id="UP000029413">
    <property type="component" value="Chromosome 1"/>
</dbReference>
<name>A0AAN0RR09_9BURK</name>
<reference evidence="3 4" key="1">
    <citation type="submission" date="2014-05" db="EMBL/GenBank/DDBJ databases">
        <authorList>
            <person name="Bishop-Lilly K.A."/>
            <person name="Broomall S.M."/>
            <person name="Chain P.S."/>
            <person name="Chertkov O."/>
            <person name="Coyne S.R."/>
            <person name="Daligault H.E."/>
            <person name="Davenport K.W."/>
            <person name="Erkkila T."/>
            <person name="Frey K.G."/>
            <person name="Gibbons H.S."/>
            <person name="Gu W."/>
            <person name="Jaissle J."/>
            <person name="Johnson S.L."/>
            <person name="Koroleva G.I."/>
            <person name="Ladner J.T."/>
            <person name="Lo C.-C."/>
            <person name="Minogue T.D."/>
            <person name="Munk C."/>
            <person name="Palacios G.F."/>
            <person name="Redden C.L."/>
            <person name="Rosenzweig C.N."/>
            <person name="Scholz M.B."/>
            <person name="Teshima H."/>
            <person name="Xu Y."/>
        </authorList>
    </citation>
    <scope>NUCLEOTIDE SEQUENCE [LARGE SCALE GENOMIC DNA]</scope>
    <source>
        <strain evidence="3 4">DDS 22E-1</strain>
    </source>
</reference>
<dbReference type="Pfam" id="PF12697">
    <property type="entry name" value="Abhydrolase_6"/>
    <property type="match status" value="1"/>
</dbReference>
<keyword evidence="1 3" id="KW-0378">Hydrolase</keyword>
<dbReference type="InterPro" id="IPR000073">
    <property type="entry name" value="AB_hydrolase_1"/>
</dbReference>
<dbReference type="InterPro" id="IPR029058">
    <property type="entry name" value="AB_hydrolase_fold"/>
</dbReference>
<evidence type="ECO:0000259" key="2">
    <source>
        <dbReference type="Pfam" id="PF12697"/>
    </source>
</evidence>
<proteinExistence type="predicted"/>
<feature type="domain" description="AB hydrolase-1" evidence="2">
    <location>
        <begin position="22"/>
        <end position="244"/>
    </location>
</feature>
<evidence type="ECO:0000313" key="4">
    <source>
        <dbReference type="Proteomes" id="UP000029413"/>
    </source>
</evidence>
<dbReference type="GO" id="GO:0016020">
    <property type="term" value="C:membrane"/>
    <property type="evidence" value="ECO:0007669"/>
    <property type="project" value="TreeGrafter"/>
</dbReference>
<gene>
    <name evidence="3" type="ORF">DM39_1998</name>
</gene>